<dbReference type="RefSeq" id="WP_154428107.1">
    <property type="nucleotide sequence ID" value="NZ_VUNI01000002.1"/>
</dbReference>
<dbReference type="NCBIfam" id="NF001753">
    <property type="entry name" value="PRK00481.1-3"/>
    <property type="match status" value="1"/>
</dbReference>
<feature type="binding site" evidence="4 5">
    <location>
        <position position="152"/>
    </location>
    <ligand>
        <name>Zn(2+)</name>
        <dbReference type="ChEBI" id="CHEBI:29105"/>
    </ligand>
</feature>
<comment type="subcellular location">
    <subcellularLocation>
        <location evidence="4">Cytoplasm</location>
    </subcellularLocation>
</comment>
<feature type="binding site" evidence="4">
    <location>
        <position position="191"/>
    </location>
    <ligand>
        <name>NAD(+)</name>
        <dbReference type="ChEBI" id="CHEBI:57540"/>
    </ligand>
</feature>
<feature type="binding site" evidence="4 5">
    <location>
        <position position="149"/>
    </location>
    <ligand>
        <name>Zn(2+)</name>
        <dbReference type="ChEBI" id="CHEBI:29105"/>
    </ligand>
</feature>
<feature type="binding site" evidence="4">
    <location>
        <position position="35"/>
    </location>
    <ligand>
        <name>NAD(+)</name>
        <dbReference type="ChEBI" id="CHEBI:57540"/>
    </ligand>
</feature>
<dbReference type="GO" id="GO:0017136">
    <property type="term" value="F:histone deacetylase activity, NAD-dependent"/>
    <property type="evidence" value="ECO:0007669"/>
    <property type="project" value="TreeGrafter"/>
</dbReference>
<keyword evidence="2 4" id="KW-0808">Transferase</keyword>
<comment type="cofactor">
    <cofactor evidence="4">
        <name>Zn(2+)</name>
        <dbReference type="ChEBI" id="CHEBI:29105"/>
    </cofactor>
    <text evidence="4">Binds 1 zinc ion per subunit.</text>
</comment>
<feature type="active site" description="Proton acceptor" evidence="4 5">
    <location>
        <position position="120"/>
    </location>
</feature>
<feature type="binding site" evidence="4">
    <location>
        <position position="105"/>
    </location>
    <ligand>
        <name>NAD(+)</name>
        <dbReference type="ChEBI" id="CHEBI:57540"/>
    </ligand>
</feature>
<evidence type="ECO:0000256" key="3">
    <source>
        <dbReference type="ARBA" id="ARBA00023027"/>
    </source>
</evidence>
<dbReference type="GO" id="GO:0005737">
    <property type="term" value="C:cytoplasm"/>
    <property type="evidence" value="ECO:0007669"/>
    <property type="project" value="UniProtKB-SubCell"/>
</dbReference>
<comment type="similarity">
    <text evidence="4">Belongs to the sirtuin family. Class U subfamily.</text>
</comment>
<dbReference type="EC" id="2.3.1.286" evidence="4"/>
<feature type="binding site" evidence="4">
    <location>
        <position position="105"/>
    </location>
    <ligand>
        <name>nicotinamide</name>
        <dbReference type="ChEBI" id="CHEBI:17154"/>
    </ligand>
</feature>
<dbReference type="SUPFAM" id="SSF52467">
    <property type="entry name" value="DHS-like NAD/FAD-binding domain"/>
    <property type="match status" value="1"/>
</dbReference>
<evidence type="ECO:0000256" key="2">
    <source>
        <dbReference type="ARBA" id="ARBA00022679"/>
    </source>
</evidence>
<dbReference type="HAMAP" id="MF_01968">
    <property type="entry name" value="Sirtuin_ClassU"/>
    <property type="match status" value="1"/>
</dbReference>
<dbReference type="Gene3D" id="3.40.50.1220">
    <property type="entry name" value="TPP-binding domain"/>
    <property type="match status" value="1"/>
</dbReference>
<evidence type="ECO:0000259" key="6">
    <source>
        <dbReference type="PROSITE" id="PS50305"/>
    </source>
</evidence>
<dbReference type="InterPro" id="IPR026590">
    <property type="entry name" value="Ssirtuin_cat_dom"/>
</dbReference>
<keyword evidence="8" id="KW-1185">Reference proteome</keyword>
<dbReference type="GO" id="GO:0070403">
    <property type="term" value="F:NAD+ binding"/>
    <property type="evidence" value="ECO:0007669"/>
    <property type="project" value="UniProtKB-UniRule"/>
</dbReference>
<feature type="binding site" evidence="4">
    <location>
        <position position="102"/>
    </location>
    <ligand>
        <name>NAD(+)</name>
        <dbReference type="ChEBI" id="CHEBI:57540"/>
    </ligand>
</feature>
<organism evidence="7 8">
    <name type="scientific">Roseburia porci</name>
    <dbReference type="NCBI Taxonomy" id="2605790"/>
    <lineage>
        <taxon>Bacteria</taxon>
        <taxon>Bacillati</taxon>
        <taxon>Bacillota</taxon>
        <taxon>Clostridia</taxon>
        <taxon>Lachnospirales</taxon>
        <taxon>Lachnospiraceae</taxon>
        <taxon>Roseburia</taxon>
    </lineage>
</organism>
<dbReference type="Pfam" id="PF02146">
    <property type="entry name" value="SIR2"/>
    <property type="match status" value="1"/>
</dbReference>
<comment type="function">
    <text evidence="4">NAD-dependent protein deacetylase which modulates the activities of several enzymes which are inactive in their acetylated form.</text>
</comment>
<keyword evidence="4 5" id="KW-0479">Metal-binding</keyword>
<dbReference type="InterPro" id="IPR026591">
    <property type="entry name" value="Sirtuin_cat_small_dom_sf"/>
</dbReference>
<feature type="binding site" evidence="4">
    <location>
        <position position="120"/>
    </location>
    <ligand>
        <name>NAD(+)</name>
        <dbReference type="ChEBI" id="CHEBI:57540"/>
    </ligand>
</feature>
<evidence type="ECO:0000256" key="5">
    <source>
        <dbReference type="PROSITE-ProRule" id="PRU00236"/>
    </source>
</evidence>
<sequence>MEEVEKFLEMVKESDNIVFFGGAGVSTESGIPDFRSVDGLYNQQYDYPPETILSHTFFRRNPKEFYRFYRNKMLCPDAQPNITHKKLAELEAAGKCKAIVTQNIDGLHQKAGSKNVLELHGSVLRNYCENCGKFFPMETILHSEGIPCCDECGGTIKPDVVLYEEGLNQKTLEDAVRYISNADILIVGGTSLAVYPAAGLIDYYRGNKLVLINKSTTPMDAKADLLIQQGLGSVFSQIEV</sequence>
<protein>
    <recommendedName>
        <fullName evidence="4">NAD-dependent protein deacetylase</fullName>
        <ecNumber evidence="4">2.3.1.286</ecNumber>
    </recommendedName>
    <alternativeName>
        <fullName evidence="4">Regulatory protein SIR2 homolog</fullName>
    </alternativeName>
</protein>
<evidence type="ECO:0000313" key="7">
    <source>
        <dbReference type="EMBL" id="MST73696.1"/>
    </source>
</evidence>
<keyword evidence="1 4" id="KW-0963">Cytoplasm</keyword>
<feature type="binding site" evidence="4">
    <location>
        <position position="104"/>
    </location>
    <ligand>
        <name>nicotinamide</name>
        <dbReference type="ChEBI" id="CHEBI:17154"/>
    </ligand>
</feature>
<comment type="catalytic activity">
    <reaction evidence="4">
        <text>N(6)-acetyl-L-lysyl-[protein] + NAD(+) + H2O = 2''-O-acetyl-ADP-D-ribose + nicotinamide + L-lysyl-[protein]</text>
        <dbReference type="Rhea" id="RHEA:43636"/>
        <dbReference type="Rhea" id="RHEA-COMP:9752"/>
        <dbReference type="Rhea" id="RHEA-COMP:10731"/>
        <dbReference type="ChEBI" id="CHEBI:15377"/>
        <dbReference type="ChEBI" id="CHEBI:17154"/>
        <dbReference type="ChEBI" id="CHEBI:29969"/>
        <dbReference type="ChEBI" id="CHEBI:57540"/>
        <dbReference type="ChEBI" id="CHEBI:61930"/>
        <dbReference type="ChEBI" id="CHEBI:83767"/>
        <dbReference type="EC" id="2.3.1.286"/>
    </reaction>
</comment>
<feature type="binding site" evidence="4">
    <location>
        <position position="213"/>
    </location>
    <ligand>
        <name>NAD(+)</name>
        <dbReference type="ChEBI" id="CHEBI:57540"/>
    </ligand>
</feature>
<feature type="binding site" evidence="4 5">
    <location>
        <position position="128"/>
    </location>
    <ligand>
        <name>Zn(2+)</name>
        <dbReference type="ChEBI" id="CHEBI:29105"/>
    </ligand>
</feature>
<dbReference type="NCBIfam" id="NF001752">
    <property type="entry name" value="PRK00481.1-1"/>
    <property type="match status" value="1"/>
</dbReference>
<feature type="binding site" evidence="4">
    <location>
        <position position="104"/>
    </location>
    <ligand>
        <name>NAD(+)</name>
        <dbReference type="ChEBI" id="CHEBI:57540"/>
    </ligand>
</feature>
<keyword evidence="4 5" id="KW-0862">Zinc</keyword>
<dbReference type="Proteomes" id="UP000474024">
    <property type="component" value="Unassembled WGS sequence"/>
</dbReference>
<dbReference type="InterPro" id="IPR028628">
    <property type="entry name" value="Sirtuin_class_U"/>
</dbReference>
<feature type="binding site" evidence="4 5">
    <location>
        <position position="131"/>
    </location>
    <ligand>
        <name>Zn(2+)</name>
        <dbReference type="ChEBI" id="CHEBI:29105"/>
    </ligand>
</feature>
<feature type="binding site" evidence="4">
    <location>
        <position position="27"/>
    </location>
    <ligand>
        <name>NAD(+)</name>
        <dbReference type="ChEBI" id="CHEBI:57540"/>
    </ligand>
</feature>
<keyword evidence="3 4" id="KW-0520">NAD</keyword>
<comment type="caution">
    <text evidence="4">Lacks conserved residue(s) required for the propagation of feature annotation.</text>
</comment>
<dbReference type="InterPro" id="IPR003000">
    <property type="entry name" value="Sirtuin"/>
</dbReference>
<name>A0A6L5YPF7_9FIRM</name>
<feature type="binding site" evidence="4">
    <location>
        <position position="34"/>
    </location>
    <ligand>
        <name>NAD(+)</name>
        <dbReference type="ChEBI" id="CHEBI:57540"/>
    </ligand>
</feature>
<dbReference type="PANTHER" id="PTHR11085">
    <property type="entry name" value="NAD-DEPENDENT PROTEIN DEACYLASE SIRTUIN-5, MITOCHONDRIAL-RELATED"/>
    <property type="match status" value="1"/>
</dbReference>
<evidence type="ECO:0000256" key="1">
    <source>
        <dbReference type="ARBA" id="ARBA00022490"/>
    </source>
</evidence>
<reference evidence="7 8" key="1">
    <citation type="submission" date="2019-08" db="EMBL/GenBank/DDBJ databases">
        <title>In-depth cultivation of the pig gut microbiome towards novel bacterial diversity and tailored functional studies.</title>
        <authorList>
            <person name="Wylensek D."/>
            <person name="Hitch T.C.A."/>
            <person name="Clavel T."/>
        </authorList>
    </citation>
    <scope>NUCLEOTIDE SEQUENCE [LARGE SCALE GENOMIC DNA]</scope>
    <source>
        <strain evidence="7 8">MUC/MUC-530-WT-4D</strain>
    </source>
</reference>
<dbReference type="EMBL" id="VUNI01000002">
    <property type="protein sequence ID" value="MST73696.1"/>
    <property type="molecule type" value="Genomic_DNA"/>
</dbReference>
<proteinExistence type="inferred from homology"/>
<dbReference type="PROSITE" id="PS50305">
    <property type="entry name" value="SIRTUIN"/>
    <property type="match status" value="1"/>
</dbReference>
<gene>
    <name evidence="4" type="primary">cobB</name>
    <name evidence="7" type="ORF">FYJ75_01435</name>
</gene>
<dbReference type="InterPro" id="IPR029035">
    <property type="entry name" value="DHS-like_NAD/FAD-binding_dom"/>
</dbReference>
<dbReference type="InterPro" id="IPR050134">
    <property type="entry name" value="NAD-dep_sirtuin_deacylases"/>
</dbReference>
<feature type="binding site" evidence="4">
    <location>
        <position position="23"/>
    </location>
    <ligand>
        <name>NAD(+)</name>
        <dbReference type="ChEBI" id="CHEBI:57540"/>
    </ligand>
</feature>
<dbReference type="Gene3D" id="3.30.1600.10">
    <property type="entry name" value="SIR2/SIRT2 'Small Domain"/>
    <property type="match status" value="1"/>
</dbReference>
<feature type="binding site" evidence="4">
    <location>
        <position position="190"/>
    </location>
    <ligand>
        <name>NAD(+)</name>
        <dbReference type="ChEBI" id="CHEBI:57540"/>
    </ligand>
</feature>
<dbReference type="GO" id="GO:0008270">
    <property type="term" value="F:zinc ion binding"/>
    <property type="evidence" value="ECO:0007669"/>
    <property type="project" value="UniProtKB-UniRule"/>
</dbReference>
<dbReference type="AlphaFoldDB" id="A0A6L5YPF7"/>
<evidence type="ECO:0000256" key="4">
    <source>
        <dbReference type="HAMAP-Rule" id="MF_01968"/>
    </source>
</evidence>
<feature type="domain" description="Deacetylase sirtuin-type" evidence="6">
    <location>
        <begin position="1"/>
        <end position="240"/>
    </location>
</feature>
<accession>A0A6L5YPF7</accession>
<comment type="caution">
    <text evidence="7">The sequence shown here is derived from an EMBL/GenBank/DDBJ whole genome shotgun (WGS) entry which is preliminary data.</text>
</comment>
<evidence type="ECO:0000313" key="8">
    <source>
        <dbReference type="Proteomes" id="UP000474024"/>
    </source>
</evidence>
<feature type="binding site" evidence="4">
    <location>
        <position position="34"/>
    </location>
    <ligand>
        <name>nicotinamide</name>
        <dbReference type="ChEBI" id="CHEBI:17154"/>
    </ligand>
</feature>
<dbReference type="PANTHER" id="PTHR11085:SF4">
    <property type="entry name" value="NAD-DEPENDENT PROTEIN DEACYLASE"/>
    <property type="match status" value="1"/>
</dbReference>